<dbReference type="PANTHER" id="PTHR32295:SF149">
    <property type="entry name" value="IQ CALMODULIN-BINDING MOTIF PROTEIN"/>
    <property type="match status" value="1"/>
</dbReference>
<keyword evidence="5" id="KW-1185">Reference proteome</keyword>
<dbReference type="Gene3D" id="1.20.5.1190">
    <property type="entry name" value="iswi atpase"/>
    <property type="match status" value="1"/>
</dbReference>
<feature type="compositionally biased region" description="Polar residues" evidence="3">
    <location>
        <begin position="440"/>
        <end position="458"/>
    </location>
</feature>
<feature type="compositionally biased region" description="Polar residues" evidence="3">
    <location>
        <begin position="355"/>
        <end position="372"/>
    </location>
</feature>
<comment type="similarity">
    <text evidence="2">Belongs to the IQD family.</text>
</comment>
<dbReference type="CDD" id="cd23767">
    <property type="entry name" value="IQCD"/>
    <property type="match status" value="1"/>
</dbReference>
<feature type="compositionally biased region" description="Polar residues" evidence="3">
    <location>
        <begin position="406"/>
        <end position="420"/>
    </location>
</feature>
<dbReference type="PANTHER" id="PTHR32295">
    <property type="entry name" value="IQ-DOMAIN 5-RELATED"/>
    <property type="match status" value="1"/>
</dbReference>
<evidence type="ECO:0000313" key="5">
    <source>
        <dbReference type="Proteomes" id="UP001293593"/>
    </source>
</evidence>
<comment type="caution">
    <text evidence="4">The sequence shown here is derived from an EMBL/GenBank/DDBJ whole genome shotgun (WGS) entry which is preliminary data.</text>
</comment>
<dbReference type="SMART" id="SM00015">
    <property type="entry name" value="IQ"/>
    <property type="match status" value="1"/>
</dbReference>
<feature type="region of interest" description="Disordered" evidence="3">
    <location>
        <begin position="318"/>
        <end position="486"/>
    </location>
</feature>
<keyword evidence="1" id="KW-0112">Calmodulin-binding</keyword>
<evidence type="ECO:0000256" key="2">
    <source>
        <dbReference type="ARBA" id="ARBA00024341"/>
    </source>
</evidence>
<dbReference type="Pfam" id="PF00612">
    <property type="entry name" value="IQ"/>
    <property type="match status" value="1"/>
</dbReference>
<evidence type="ECO:0000256" key="3">
    <source>
        <dbReference type="SAM" id="MobiDB-lite"/>
    </source>
</evidence>
<organism evidence="4 5">
    <name type="scientific">Acacia crassicarpa</name>
    <name type="common">northern wattle</name>
    <dbReference type="NCBI Taxonomy" id="499986"/>
    <lineage>
        <taxon>Eukaryota</taxon>
        <taxon>Viridiplantae</taxon>
        <taxon>Streptophyta</taxon>
        <taxon>Embryophyta</taxon>
        <taxon>Tracheophyta</taxon>
        <taxon>Spermatophyta</taxon>
        <taxon>Magnoliopsida</taxon>
        <taxon>eudicotyledons</taxon>
        <taxon>Gunneridae</taxon>
        <taxon>Pentapetalae</taxon>
        <taxon>rosids</taxon>
        <taxon>fabids</taxon>
        <taxon>Fabales</taxon>
        <taxon>Fabaceae</taxon>
        <taxon>Caesalpinioideae</taxon>
        <taxon>mimosoid clade</taxon>
        <taxon>Acacieae</taxon>
        <taxon>Acacia</taxon>
    </lineage>
</organism>
<sequence>MGRKGSWFSSVRKVLLPRSKKDQDKKLKSNEVGYDNQKGLEAALANEGAKFAVPPAFPSIEDIKLNGTENEQSKYAYSLALATAAAAEAAVAAAQAAAAVVRLTSVSRFRGKSKEDIAATKIQTAFRGYLARRALRALKGLVRLKRLIQGKSVKRQAASTLHCMQTFTRLQSQVHERRTRMSEENQALQWQLPQKNVKELEKLQAAQTVEDWNDTAQSKEQMEARQAKRQDAAVRRERALAYAFSHQQKWRNSSKPANPTIFMDPNNPHWGWSWLDRWVVAQPGQDTQSGMVHSQHAYANSVANQPTSVGEITKLYTSRGPIHHNNKPSPAAQNSRRPPPSHRSLSTPPQKVPPVSSTSTKVRAPSPKSSSWGRDDELRSSTSSQSQRYRRHTISGSPFRDDESFRSSSAISTCTVPTKSAKTKSRIENSSLIADKNGTSEKGSSNVKKRLSFTNSSPARLRNHSGPLKEDLLASATQNKVANGGR</sequence>
<dbReference type="InterPro" id="IPR000048">
    <property type="entry name" value="IQ_motif_EF-hand-BS"/>
</dbReference>
<dbReference type="PROSITE" id="PS50096">
    <property type="entry name" value="IQ"/>
    <property type="match status" value="1"/>
</dbReference>
<gene>
    <name evidence="4" type="ORF">QN277_011450</name>
</gene>
<feature type="compositionally biased region" description="Polar residues" evidence="3">
    <location>
        <begin position="475"/>
        <end position="486"/>
    </location>
</feature>
<dbReference type="EMBL" id="JAWXYG010000002">
    <property type="protein sequence ID" value="KAK4279720.1"/>
    <property type="molecule type" value="Genomic_DNA"/>
</dbReference>
<name>A0AAE1MYH5_9FABA</name>
<evidence type="ECO:0000313" key="4">
    <source>
        <dbReference type="EMBL" id="KAK4279720.1"/>
    </source>
</evidence>
<dbReference type="GO" id="GO:0005516">
    <property type="term" value="F:calmodulin binding"/>
    <property type="evidence" value="ECO:0007669"/>
    <property type="project" value="UniProtKB-KW"/>
</dbReference>
<dbReference type="AlphaFoldDB" id="A0AAE1MYH5"/>
<reference evidence="4" key="1">
    <citation type="submission" date="2023-10" db="EMBL/GenBank/DDBJ databases">
        <title>Chromosome-level genome of the transformable northern wattle, Acacia crassicarpa.</title>
        <authorList>
            <person name="Massaro I."/>
            <person name="Sinha N.R."/>
            <person name="Poethig S."/>
            <person name="Leichty A.R."/>
        </authorList>
    </citation>
    <scope>NUCLEOTIDE SEQUENCE</scope>
    <source>
        <strain evidence="4">Acra3RX</strain>
        <tissue evidence="4">Leaf</tissue>
    </source>
</reference>
<proteinExistence type="inferred from homology"/>
<protein>
    <submittedName>
        <fullName evidence="4">Uncharacterized protein</fullName>
    </submittedName>
</protein>
<evidence type="ECO:0000256" key="1">
    <source>
        <dbReference type="ARBA" id="ARBA00022860"/>
    </source>
</evidence>
<dbReference type="Proteomes" id="UP001293593">
    <property type="component" value="Unassembled WGS sequence"/>
</dbReference>
<accession>A0AAE1MYH5</accession>